<dbReference type="SMR" id="Q72BE5"/>
<name>Q72BE5_NITV2</name>
<dbReference type="PaxDb" id="882-DVU_1691"/>
<proteinExistence type="predicted"/>
<evidence type="ECO:0000313" key="2">
    <source>
        <dbReference type="Proteomes" id="UP000002194"/>
    </source>
</evidence>
<organism evidence="1 2">
    <name type="scientific">Nitratidesulfovibrio vulgaris (strain ATCC 29579 / DSM 644 / CCUG 34227 / NCIMB 8303 / VKM B-1760 / Hildenborough)</name>
    <name type="common">Desulfovibrio vulgaris</name>
    <dbReference type="NCBI Taxonomy" id="882"/>
    <lineage>
        <taxon>Bacteria</taxon>
        <taxon>Pseudomonadati</taxon>
        <taxon>Thermodesulfobacteriota</taxon>
        <taxon>Desulfovibrionia</taxon>
        <taxon>Desulfovibrionales</taxon>
        <taxon>Desulfovibrionaceae</taxon>
        <taxon>Nitratidesulfovibrio</taxon>
    </lineage>
</organism>
<evidence type="ECO:0000313" key="1">
    <source>
        <dbReference type="EMBL" id="AAS96168.1"/>
    </source>
</evidence>
<dbReference type="EnsemblBacteria" id="AAS96168">
    <property type="protein sequence ID" value="AAS96168"/>
    <property type="gene ID" value="DVU_1691"/>
</dbReference>
<reference evidence="1 2" key="1">
    <citation type="journal article" date="2004" name="Nat. Biotechnol.">
        <title>The genome sequence of the anaerobic, sulfate-reducing bacterium Desulfovibrio vulgaris Hildenborough.</title>
        <authorList>
            <person name="Heidelberg J.F."/>
            <person name="Seshadri R."/>
            <person name="Haveman S.A."/>
            <person name="Hemme C.L."/>
            <person name="Paulsen I.T."/>
            <person name="Kolonay J.F."/>
            <person name="Eisen J.A."/>
            <person name="Ward N."/>
            <person name="Methe B."/>
            <person name="Brinkac L.M."/>
            <person name="Daugherty S.C."/>
            <person name="Deboy R.T."/>
            <person name="Dodson R.J."/>
            <person name="Durkin A.S."/>
            <person name="Madupu R."/>
            <person name="Nelson W.C."/>
            <person name="Sullivan S.A."/>
            <person name="Fouts D."/>
            <person name="Haft D.H."/>
            <person name="Selengut J."/>
            <person name="Peterson J.D."/>
            <person name="Davidsen T.M."/>
            <person name="Zafar N."/>
            <person name="Zhou L."/>
            <person name="Radune D."/>
            <person name="Dimitrov G."/>
            <person name="Hance M."/>
            <person name="Tran K."/>
            <person name="Khouri H."/>
            <person name="Gill J."/>
            <person name="Utterback T.R."/>
            <person name="Feldblyum T.V."/>
            <person name="Wall J.D."/>
            <person name="Voordouw G."/>
            <person name="Fraser C.M."/>
        </authorList>
    </citation>
    <scope>NUCLEOTIDE SEQUENCE [LARGE SCALE GENOMIC DNA]</scope>
    <source>
        <strain evidence="2">ATCC 29579 / DSM 644 / NCIMB 8303 / VKM B-1760 / Hildenborough</strain>
    </source>
</reference>
<dbReference type="KEGG" id="dvu:DVU_1691"/>
<dbReference type="AlphaFoldDB" id="Q72BE5"/>
<protein>
    <submittedName>
        <fullName evidence="1">Uncharacterized protein</fullName>
    </submittedName>
</protein>
<dbReference type="EMBL" id="AE017285">
    <property type="protein sequence ID" value="AAS96168.1"/>
    <property type="molecule type" value="Genomic_DNA"/>
</dbReference>
<dbReference type="HOGENOM" id="CLU_3364633_0_0_7"/>
<accession>Q72BE5</accession>
<gene>
    <name evidence="1" type="ordered locus">DVU_1691</name>
</gene>
<dbReference type="Proteomes" id="UP000002194">
    <property type="component" value="Chromosome"/>
</dbReference>
<keyword evidence="2" id="KW-1185">Reference proteome</keyword>
<sequence length="35" mass="4122">MPLPKIREDIPLNTARRDVTSVHFANWKIQPFTTK</sequence>